<protein>
    <recommendedName>
        <fullName evidence="3">Protein kinase domain-containing protein</fullName>
    </recommendedName>
</protein>
<evidence type="ECO:0000256" key="2">
    <source>
        <dbReference type="PIRNR" id="PIRNR006221"/>
    </source>
</evidence>
<dbReference type="eggNOG" id="COG3001">
    <property type="taxonomic scope" value="Bacteria"/>
</dbReference>
<accession>A3XKR1</accession>
<dbReference type="Gene3D" id="3.90.1200.10">
    <property type="match status" value="1"/>
</dbReference>
<organism evidence="4 5">
    <name type="scientific">Leeuwenhoekiella blandensis (strain CECT 7118 / CCUG 51940 / KCTC 22103 / MED217)</name>
    <name type="common">Flavobacterium sp. (strain MED217)</name>
    <dbReference type="NCBI Taxonomy" id="398720"/>
    <lineage>
        <taxon>Bacteria</taxon>
        <taxon>Pseudomonadati</taxon>
        <taxon>Bacteroidota</taxon>
        <taxon>Flavobacteriia</taxon>
        <taxon>Flavobacteriales</taxon>
        <taxon>Flavobacteriaceae</taxon>
        <taxon>Leeuwenhoekiella</taxon>
    </lineage>
</organism>
<gene>
    <name evidence="4" type="ORF">MED217_01860</name>
</gene>
<dbReference type="InterPro" id="IPR016477">
    <property type="entry name" value="Fructo-/Ketosamine-3-kinase"/>
</dbReference>
<feature type="domain" description="Protein kinase" evidence="3">
    <location>
        <begin position="18"/>
        <end position="282"/>
    </location>
</feature>
<keyword evidence="2" id="KW-0418">Kinase</keyword>
<dbReference type="AlphaFoldDB" id="A3XKR1"/>
<keyword evidence="5" id="KW-1185">Reference proteome</keyword>
<reference evidence="4 5" key="1">
    <citation type="journal article" date="2007" name="Nature">
        <title>Light stimulates growth of proteorhodopsin-containing marine Flavobacteria.</title>
        <authorList>
            <person name="Gomez-Consarnau L."/>
            <person name="Gonzalez J.M."/>
            <person name="Coll-Llado M."/>
            <person name="Gourdon P."/>
            <person name="Pascher T."/>
            <person name="Neutze R."/>
            <person name="Pedros-Alio C."/>
            <person name="Pinhassi J."/>
        </authorList>
    </citation>
    <scope>NUCLEOTIDE SEQUENCE [LARGE SCALE GENOMIC DNA]</scope>
    <source>
        <strain evidence="4 5">MED217</strain>
    </source>
</reference>
<dbReference type="PROSITE" id="PS50011">
    <property type="entry name" value="PROTEIN_KINASE_DOM"/>
    <property type="match status" value="1"/>
</dbReference>
<comment type="similarity">
    <text evidence="1 2">Belongs to the fructosamine kinase family.</text>
</comment>
<dbReference type="PANTHER" id="PTHR12149:SF8">
    <property type="entry name" value="PROTEIN-RIBULOSAMINE 3-KINASE"/>
    <property type="match status" value="1"/>
</dbReference>
<dbReference type="EMBL" id="AANC01000003">
    <property type="protein sequence ID" value="EAQ49856.1"/>
    <property type="molecule type" value="Genomic_DNA"/>
</dbReference>
<dbReference type="Proteomes" id="UP000001601">
    <property type="component" value="Unassembled WGS sequence"/>
</dbReference>
<evidence type="ECO:0000313" key="5">
    <source>
        <dbReference type="Proteomes" id="UP000001601"/>
    </source>
</evidence>
<dbReference type="HOGENOM" id="CLU_036517_0_1_10"/>
<evidence type="ECO:0000259" key="3">
    <source>
        <dbReference type="PROSITE" id="PS50011"/>
    </source>
</evidence>
<dbReference type="OrthoDB" id="5291879at2"/>
<name>A3XKR1_LEEBM</name>
<dbReference type="GO" id="GO:0005524">
    <property type="term" value="F:ATP binding"/>
    <property type="evidence" value="ECO:0007669"/>
    <property type="project" value="InterPro"/>
</dbReference>
<dbReference type="RefSeq" id="WP_009778767.1">
    <property type="nucleotide sequence ID" value="NZ_CH672395.1"/>
</dbReference>
<dbReference type="STRING" id="398720.MED217_01860"/>
<dbReference type="GO" id="GO:0004672">
    <property type="term" value="F:protein kinase activity"/>
    <property type="evidence" value="ECO:0007669"/>
    <property type="project" value="InterPro"/>
</dbReference>
<evidence type="ECO:0000256" key="1">
    <source>
        <dbReference type="ARBA" id="ARBA00009460"/>
    </source>
</evidence>
<proteinExistence type="inferred from homology"/>
<dbReference type="SUPFAM" id="SSF56112">
    <property type="entry name" value="Protein kinase-like (PK-like)"/>
    <property type="match status" value="1"/>
</dbReference>
<dbReference type="Pfam" id="PF03881">
    <property type="entry name" value="Fructosamin_kin"/>
    <property type="match status" value="1"/>
</dbReference>
<comment type="caution">
    <text evidence="4">The sequence shown here is derived from an EMBL/GenBank/DDBJ whole genome shotgun (WGS) entry which is preliminary data.</text>
</comment>
<dbReference type="InterPro" id="IPR011009">
    <property type="entry name" value="Kinase-like_dom_sf"/>
</dbReference>
<sequence length="282" mass="32173">MLNADFKTHLESTLNTTLTEIRPLSGGDINNVYLLKTEEKHFVIKVNDAKRYPNMFDLEAKGLQELRQAESFQIPKVIQVGNFGTDSFLILEYIDAKPKHPKFAEIFGNSLAKMHQATAPFGFAEDNYIGSLPQYNTQKTDAASFYIEQRLLPQFEMASEQGYAFKNLDGFYNTITDLIPLEPASLIHGDLWGGNYIINEQGFPALIDPATCYAPREMDLAMMQLFGGFEAEIFNVYNEAFPLAEDWQSRIKLWQLYYILVHVNLFGGHYYNTAISILKIYS</sequence>
<evidence type="ECO:0000313" key="4">
    <source>
        <dbReference type="EMBL" id="EAQ49856.1"/>
    </source>
</evidence>
<dbReference type="PIRSF" id="PIRSF006221">
    <property type="entry name" value="Ketosamine-3-kinase"/>
    <property type="match status" value="1"/>
</dbReference>
<dbReference type="Gene3D" id="3.30.200.20">
    <property type="entry name" value="Phosphorylase Kinase, domain 1"/>
    <property type="match status" value="1"/>
</dbReference>
<keyword evidence="2" id="KW-0808">Transferase</keyword>
<dbReference type="InterPro" id="IPR000719">
    <property type="entry name" value="Prot_kinase_dom"/>
</dbReference>
<dbReference type="PANTHER" id="PTHR12149">
    <property type="entry name" value="FRUCTOSAMINE 3 KINASE-RELATED PROTEIN"/>
    <property type="match status" value="1"/>
</dbReference>